<keyword evidence="5" id="KW-0732">Signal</keyword>
<keyword evidence="3" id="KW-0175">Coiled coil</keyword>
<evidence type="ECO:0000313" key="7">
    <source>
        <dbReference type="Proteomes" id="UP001521785"/>
    </source>
</evidence>
<reference evidence="6 7" key="1">
    <citation type="submission" date="2024-02" db="EMBL/GenBank/DDBJ databases">
        <title>De novo assembly and annotation of 12 fungi associated with fruit tree decline syndrome in Ontario, Canada.</title>
        <authorList>
            <person name="Sulman M."/>
            <person name="Ellouze W."/>
            <person name="Ilyukhin E."/>
        </authorList>
    </citation>
    <scope>NUCLEOTIDE SEQUENCE [LARGE SCALE GENOMIC DNA]</scope>
    <source>
        <strain evidence="6 7">M42-189</strain>
    </source>
</reference>
<gene>
    <name evidence="6" type="ORF">SLS60_009216</name>
</gene>
<dbReference type="EMBL" id="JAKJXO020000014">
    <property type="protein sequence ID" value="KAL1596568.1"/>
    <property type="molecule type" value="Genomic_DNA"/>
</dbReference>
<evidence type="ECO:0000256" key="3">
    <source>
        <dbReference type="SAM" id="Coils"/>
    </source>
</evidence>
<accession>A0ABR3QX25</accession>
<protein>
    <submittedName>
        <fullName evidence="6">Uncharacterized protein</fullName>
    </submittedName>
</protein>
<keyword evidence="7" id="KW-1185">Reference proteome</keyword>
<feature type="chain" id="PRO_5046617514" evidence="5">
    <location>
        <begin position="19"/>
        <end position="625"/>
    </location>
</feature>
<dbReference type="InterPro" id="IPR008701">
    <property type="entry name" value="NPP1"/>
</dbReference>
<organism evidence="6 7">
    <name type="scientific">Paraconiothyrium brasiliense</name>
    <dbReference type="NCBI Taxonomy" id="300254"/>
    <lineage>
        <taxon>Eukaryota</taxon>
        <taxon>Fungi</taxon>
        <taxon>Dikarya</taxon>
        <taxon>Ascomycota</taxon>
        <taxon>Pezizomycotina</taxon>
        <taxon>Dothideomycetes</taxon>
        <taxon>Pleosporomycetidae</taxon>
        <taxon>Pleosporales</taxon>
        <taxon>Massarineae</taxon>
        <taxon>Didymosphaeriaceae</taxon>
        <taxon>Paraconiothyrium</taxon>
    </lineage>
</organism>
<sequence>MFSPKLLVLGLFAASAAALPTDLSRRAVIAHDAVVGFAQAVPSGTTGTLMLKYKPWLKVFNGCVPYPAVDSAGNTGGGLSPTGDSNGGCSSSSGQVYARAATYNGAYAIMYSWYMPKDSPSTGLGHRHDWENIVVWLSSASTSATIRGVAISAHGDYQKTSSPPLDGTRPKIGYISYYPLDHQLISTDDIGGEQPLIAWESMTAAARTAIENTDFGSATPSFRDSNFQSSTAGLFLDCGTSTTPPTITMTLDKIRQAASRNTELLAGLHDTDSAPSQLYQQIQYINDLTSQLKTTEQQVTRLKEKTALELKDHKKYNESTFRRFAHRASGRTDRFNEKAAKEEKEYFEAIQAQKSAEDELGYVRQLISEAESKKAQYERDAARHEELQRELDALYKSIFAGYTPEFPEEDEKERACDEANARLQNLSQTLEKERHVLELIKKACGRLLDAKRLLMTAYDMSTMDLWGGSGFASMAKRNTLEQADSSMRQVRMLSQQIEQIDPGKEVRALGAVDVDIGNIWSDVVFDNIFTDMEMHQRIQQAEAQLDRALGKGAQLMKEQQAREKALLADVNYTSGELRERRVELQWSQEEAFRRVTGGEDVGGRVMPSFNVGGEDEAPPAYSREA</sequence>
<feature type="coiled-coil region" evidence="3">
    <location>
        <begin position="367"/>
        <end position="443"/>
    </location>
</feature>
<dbReference type="PANTHER" id="PTHR33657">
    <property type="entry name" value="DOMAIN PROTEIN, PUTATIVE (AFU_ORTHOLOGUE AFUA_5G00600)-RELATED"/>
    <property type="match status" value="1"/>
</dbReference>
<evidence type="ECO:0000256" key="5">
    <source>
        <dbReference type="SAM" id="SignalP"/>
    </source>
</evidence>
<evidence type="ECO:0000256" key="1">
    <source>
        <dbReference type="ARBA" id="ARBA00009520"/>
    </source>
</evidence>
<dbReference type="Proteomes" id="UP001521785">
    <property type="component" value="Unassembled WGS sequence"/>
</dbReference>
<comment type="caution">
    <text evidence="6">The sequence shown here is derived from an EMBL/GenBank/DDBJ whole genome shotgun (WGS) entry which is preliminary data.</text>
</comment>
<dbReference type="Pfam" id="PF05630">
    <property type="entry name" value="NPP1"/>
    <property type="match status" value="1"/>
</dbReference>
<keyword evidence="2" id="KW-0843">Virulence</keyword>
<feature type="signal peptide" evidence="5">
    <location>
        <begin position="1"/>
        <end position="18"/>
    </location>
</feature>
<evidence type="ECO:0000256" key="2">
    <source>
        <dbReference type="ARBA" id="ARBA00023026"/>
    </source>
</evidence>
<comment type="similarity">
    <text evidence="1">Belongs to the Necrosis inducing protein (NPP1) family.</text>
</comment>
<dbReference type="PANTHER" id="PTHR33657:SF8">
    <property type="entry name" value="DOMAIN PROTEIN, PUTATIVE (AFU_ORTHOLOGUE AFUA_5G00600)-RELATED"/>
    <property type="match status" value="1"/>
</dbReference>
<evidence type="ECO:0000313" key="6">
    <source>
        <dbReference type="EMBL" id="KAL1596568.1"/>
    </source>
</evidence>
<feature type="region of interest" description="Disordered" evidence="4">
    <location>
        <begin position="598"/>
        <end position="625"/>
    </location>
</feature>
<proteinExistence type="inferred from homology"/>
<evidence type="ECO:0000256" key="4">
    <source>
        <dbReference type="SAM" id="MobiDB-lite"/>
    </source>
</evidence>
<name>A0ABR3QX25_9PLEO</name>